<dbReference type="Gene3D" id="1.25.40.10">
    <property type="entry name" value="Tetratricopeptide repeat domain"/>
    <property type="match status" value="5"/>
</dbReference>
<protein>
    <submittedName>
        <fullName evidence="5">Pentatricopeptide repeat-containing protein At3g62470, mitochondrial-like</fullName>
    </submittedName>
</protein>
<dbReference type="InterPro" id="IPR033443">
    <property type="entry name" value="PROP1-like_PPR_dom"/>
</dbReference>
<dbReference type="PROSITE" id="PS51375">
    <property type="entry name" value="PPR"/>
    <property type="match status" value="13"/>
</dbReference>
<name>A0A6L2LYJ7_TANCI</name>
<dbReference type="SUPFAM" id="SSF81901">
    <property type="entry name" value="HCP-like"/>
    <property type="match status" value="2"/>
</dbReference>
<feature type="repeat" description="PPR" evidence="2">
    <location>
        <begin position="439"/>
        <end position="473"/>
    </location>
</feature>
<feature type="compositionally biased region" description="Polar residues" evidence="3">
    <location>
        <begin position="119"/>
        <end position="131"/>
    </location>
</feature>
<feature type="region of interest" description="Disordered" evidence="3">
    <location>
        <begin position="86"/>
        <end position="131"/>
    </location>
</feature>
<feature type="repeat" description="PPR" evidence="2">
    <location>
        <begin position="676"/>
        <end position="710"/>
    </location>
</feature>
<feature type="repeat" description="PPR" evidence="2">
    <location>
        <begin position="711"/>
        <end position="745"/>
    </location>
</feature>
<evidence type="ECO:0000256" key="3">
    <source>
        <dbReference type="SAM" id="MobiDB-lite"/>
    </source>
</evidence>
<dbReference type="Pfam" id="PF13041">
    <property type="entry name" value="PPR_2"/>
    <property type="match status" value="3"/>
</dbReference>
<feature type="repeat" description="PPR" evidence="2">
    <location>
        <begin position="795"/>
        <end position="829"/>
    </location>
</feature>
<dbReference type="Pfam" id="PF01535">
    <property type="entry name" value="PPR"/>
    <property type="match status" value="2"/>
</dbReference>
<dbReference type="Pfam" id="PF12854">
    <property type="entry name" value="PPR_1"/>
    <property type="match status" value="1"/>
</dbReference>
<feature type="repeat" description="PPR" evidence="2">
    <location>
        <begin position="760"/>
        <end position="794"/>
    </location>
</feature>
<feature type="repeat" description="PPR" evidence="2">
    <location>
        <begin position="334"/>
        <end position="368"/>
    </location>
</feature>
<feature type="repeat" description="PPR" evidence="2">
    <location>
        <begin position="231"/>
        <end position="265"/>
    </location>
</feature>
<evidence type="ECO:0000256" key="1">
    <source>
        <dbReference type="ARBA" id="ARBA00022737"/>
    </source>
</evidence>
<dbReference type="PANTHER" id="PTHR47942:SF48">
    <property type="entry name" value="OS05G0355200 PROTEIN"/>
    <property type="match status" value="1"/>
</dbReference>
<evidence type="ECO:0000259" key="4">
    <source>
        <dbReference type="Pfam" id="PF17177"/>
    </source>
</evidence>
<accession>A0A6L2LYJ7</accession>
<feature type="repeat" description="PPR" evidence="2">
    <location>
        <begin position="544"/>
        <end position="578"/>
    </location>
</feature>
<gene>
    <name evidence="5" type="ORF">Tci_037450</name>
</gene>
<evidence type="ECO:0000313" key="5">
    <source>
        <dbReference type="EMBL" id="GEU65472.1"/>
    </source>
</evidence>
<sequence length="868" mass="99509">MLTTSKWHTLITNCQKFNTAYKRAKRLGKSGKNNVDVMKRAQSIYRDEHKGVAFCQEDAGAILKFHPKWDAPEQVNLTGDVPEATQEDLVGHDARPRPTGKPRPRPAGKPRPAKKTKSDATASTRGSSASIQFGELMEHELRLKREAAERAFKAQAEKDRTLMRLEELRFLATSTKDLDDDDAYWIKMQKRLIKNKMRNDLGDEDDEDEYARKPAFRFFCWAGGVKGFSHDTRTYNAMMSVLGKTKQFETMVSLLDEMGEKNLLTLETFHICIKAFAAGQQRRKAVGIFQLMKKYNFKVGVDSINILLDNLCRVKLGKEAHILFEKLKGRFTANMQTYTILLNGWCKVGNLLEAGKVWNEMMDKGLSPDIVAHNTMLEGLLKVHKRSDAVKLFEVMKAKGPFPNARSYTIMIRDLCKQKRMKDAVEYYEKMLECGCMPDAAVYTCLITGYGNQKQMDKVYGLLKEMKENGCPPDGRMYNALIKLMTNRQMPDDAVRIYKKMIQNGIEPTIHTYNMMLKSFFKTENYDMGVAVWEEMSQKGVCPDDNSYTVFIGGLVRQGRSMEACKYLEEMIEKGLTPPQLDYNKFAVDFSRAGKPNILEELAQKMRLEGKLEVSDIFSRVKLGKEAHILFEKLKGRFTPNMQTYTILLNGWCKVRNLLEAGKVWNEIMDKGLSPDIVAHNTMLEGLLKVHKRSDAVKLFEVMKAKGPFPNAKSYTITIRDLCKQKRMKDAVEYYEKMLECGYDAVRIYKKMIQNGIKPTIHTYNMMLKSFFKTENYDMGVAVWEEISQKGVCPDDNSYTVFIGGLVRHGRSMEACKYLEEMIEKGMTPPQLDYNKFAVDFSRAVLFYPLRRLANCRVVHCLADGYFS</sequence>
<dbReference type="PANTHER" id="PTHR47942">
    <property type="entry name" value="TETRATRICOPEPTIDE REPEAT (TPR)-LIKE SUPERFAMILY PROTEIN-RELATED"/>
    <property type="match status" value="1"/>
</dbReference>
<reference evidence="5" key="1">
    <citation type="journal article" date="2019" name="Sci. Rep.">
        <title>Draft genome of Tanacetum cinerariifolium, the natural source of mosquito coil.</title>
        <authorList>
            <person name="Yamashiro T."/>
            <person name="Shiraishi A."/>
            <person name="Satake H."/>
            <person name="Nakayama K."/>
        </authorList>
    </citation>
    <scope>NUCLEOTIDE SEQUENCE</scope>
</reference>
<feature type="repeat" description="PPR" evidence="2">
    <location>
        <begin position="474"/>
        <end position="508"/>
    </location>
</feature>
<organism evidence="5">
    <name type="scientific">Tanacetum cinerariifolium</name>
    <name type="common">Dalmatian daisy</name>
    <name type="synonym">Chrysanthemum cinerariifolium</name>
    <dbReference type="NCBI Taxonomy" id="118510"/>
    <lineage>
        <taxon>Eukaryota</taxon>
        <taxon>Viridiplantae</taxon>
        <taxon>Streptophyta</taxon>
        <taxon>Embryophyta</taxon>
        <taxon>Tracheophyta</taxon>
        <taxon>Spermatophyta</taxon>
        <taxon>Magnoliopsida</taxon>
        <taxon>eudicotyledons</taxon>
        <taxon>Gunneridae</taxon>
        <taxon>Pentapetalae</taxon>
        <taxon>asterids</taxon>
        <taxon>campanulids</taxon>
        <taxon>Asterales</taxon>
        <taxon>Asteraceae</taxon>
        <taxon>Asteroideae</taxon>
        <taxon>Anthemideae</taxon>
        <taxon>Anthemidinae</taxon>
        <taxon>Tanacetum</taxon>
    </lineage>
</organism>
<feature type="repeat" description="PPR" evidence="2">
    <location>
        <begin position="509"/>
        <end position="543"/>
    </location>
</feature>
<proteinExistence type="predicted"/>
<feature type="repeat" description="PPR" evidence="2">
    <location>
        <begin position="641"/>
        <end position="675"/>
    </location>
</feature>
<dbReference type="AlphaFoldDB" id="A0A6L2LYJ7"/>
<dbReference type="InterPro" id="IPR011990">
    <property type="entry name" value="TPR-like_helical_dom_sf"/>
</dbReference>
<keyword evidence="1" id="KW-0677">Repeat</keyword>
<dbReference type="NCBIfam" id="TIGR00756">
    <property type="entry name" value="PPR"/>
    <property type="match status" value="12"/>
</dbReference>
<dbReference type="InterPro" id="IPR051222">
    <property type="entry name" value="PPR/CCM1_RNA-binding"/>
</dbReference>
<feature type="repeat" description="PPR" evidence="2">
    <location>
        <begin position="404"/>
        <end position="438"/>
    </location>
</feature>
<dbReference type="EMBL" id="BKCJ010005207">
    <property type="protein sequence ID" value="GEU65472.1"/>
    <property type="molecule type" value="Genomic_DNA"/>
</dbReference>
<feature type="domain" description="PROP1-like PPR" evidence="4">
    <location>
        <begin position="453"/>
        <end position="573"/>
    </location>
</feature>
<dbReference type="InterPro" id="IPR002885">
    <property type="entry name" value="PPR_rpt"/>
</dbReference>
<feature type="repeat" description="PPR" evidence="2">
    <location>
        <begin position="369"/>
        <end position="403"/>
    </location>
</feature>
<feature type="compositionally biased region" description="Basic residues" evidence="3">
    <location>
        <begin position="98"/>
        <end position="115"/>
    </location>
</feature>
<dbReference type="Pfam" id="PF17177">
    <property type="entry name" value="PPR_long"/>
    <property type="match status" value="1"/>
</dbReference>
<evidence type="ECO:0000256" key="2">
    <source>
        <dbReference type="PROSITE-ProRule" id="PRU00708"/>
    </source>
</evidence>
<comment type="caution">
    <text evidence="5">The sequence shown here is derived from an EMBL/GenBank/DDBJ whole genome shotgun (WGS) entry which is preliminary data.</text>
</comment>